<evidence type="ECO:0008006" key="4">
    <source>
        <dbReference type="Google" id="ProtNLM"/>
    </source>
</evidence>
<comment type="caution">
    <text evidence="2">The sequence shown here is derived from an EMBL/GenBank/DDBJ whole genome shotgun (WGS) entry which is preliminary data.</text>
</comment>
<gene>
    <name evidence="2" type="ORF">ACFFUQ_03000</name>
</gene>
<organism evidence="2 3">
    <name type="scientific">Flavobacterium branchiarum</name>
    <dbReference type="NCBI Taxonomy" id="1114870"/>
    <lineage>
        <taxon>Bacteria</taxon>
        <taxon>Pseudomonadati</taxon>
        <taxon>Bacteroidota</taxon>
        <taxon>Flavobacteriia</taxon>
        <taxon>Flavobacteriales</taxon>
        <taxon>Flavobacteriaceae</taxon>
        <taxon>Flavobacterium</taxon>
    </lineage>
</organism>
<proteinExistence type="predicted"/>
<protein>
    <recommendedName>
        <fullName evidence="4">YD repeat-containing protein</fullName>
    </recommendedName>
</protein>
<feature type="signal peptide" evidence="1">
    <location>
        <begin position="1"/>
        <end position="19"/>
    </location>
</feature>
<feature type="chain" id="PRO_5045768921" description="YD repeat-containing protein" evidence="1">
    <location>
        <begin position="20"/>
        <end position="250"/>
    </location>
</feature>
<dbReference type="EMBL" id="JBHMEX010000013">
    <property type="protein sequence ID" value="MFB9062973.1"/>
    <property type="molecule type" value="Genomic_DNA"/>
</dbReference>
<keyword evidence="1" id="KW-0732">Signal</keyword>
<evidence type="ECO:0000313" key="3">
    <source>
        <dbReference type="Proteomes" id="UP001589589"/>
    </source>
</evidence>
<dbReference type="PROSITE" id="PS51257">
    <property type="entry name" value="PROKAR_LIPOPROTEIN"/>
    <property type="match status" value="1"/>
</dbReference>
<reference evidence="2 3" key="1">
    <citation type="submission" date="2024-09" db="EMBL/GenBank/DDBJ databases">
        <authorList>
            <person name="Sun Q."/>
            <person name="Mori K."/>
        </authorList>
    </citation>
    <scope>NUCLEOTIDE SEQUENCE [LARGE SCALE GENOMIC DNA]</scope>
    <source>
        <strain evidence="2 3">CECT 7908</strain>
    </source>
</reference>
<dbReference type="RefSeq" id="WP_290265763.1">
    <property type="nucleotide sequence ID" value="NZ_JAUFQQ010000005.1"/>
</dbReference>
<name>A0ABV5FHG2_9FLAO</name>
<keyword evidence="3" id="KW-1185">Reference proteome</keyword>
<evidence type="ECO:0000256" key="1">
    <source>
        <dbReference type="SAM" id="SignalP"/>
    </source>
</evidence>
<sequence length="250" mass="27969">MKKILFLFSTILLTLASCSSDDNEKETPLILVKKRIISDLNGLVITGNITYNGNKIVSNKDEDGDVRYTYTGDYITKIEVFLNDGSLAVTNEYTYANGKQTSAVIKVPNTTTYSKTLYTHNTNETITYESFRINATTGAKTEESTGKYTSKNGNLVISESSRNGVKTIRIYEYDNQNNPYKNVLGFNLLVDSNTASNNNIVKETSISESSGSVPVTTATFSYKYNENNYPTEKVYTIRNEAPSPTFLYFY</sequence>
<dbReference type="Proteomes" id="UP001589589">
    <property type="component" value="Unassembled WGS sequence"/>
</dbReference>
<evidence type="ECO:0000313" key="2">
    <source>
        <dbReference type="EMBL" id="MFB9062973.1"/>
    </source>
</evidence>
<accession>A0ABV5FHG2</accession>